<dbReference type="SMART" id="SM00355">
    <property type="entry name" value="ZnF_C2H2"/>
    <property type="match status" value="2"/>
</dbReference>
<evidence type="ECO:0000313" key="5">
    <source>
        <dbReference type="Proteomes" id="UP001201262"/>
    </source>
</evidence>
<evidence type="ECO:0000313" key="4">
    <source>
        <dbReference type="EMBL" id="KAH8699079.1"/>
    </source>
</evidence>
<dbReference type="PROSITE" id="PS00028">
    <property type="entry name" value="ZINC_FINGER_C2H2_1"/>
    <property type="match status" value="1"/>
</dbReference>
<feature type="domain" description="C2H2-type" evidence="3">
    <location>
        <begin position="202"/>
        <end position="228"/>
    </location>
</feature>
<dbReference type="PROSITE" id="PS50157">
    <property type="entry name" value="ZINC_FINGER_C2H2_2"/>
    <property type="match status" value="1"/>
</dbReference>
<dbReference type="GO" id="GO:0008270">
    <property type="term" value="F:zinc ion binding"/>
    <property type="evidence" value="ECO:0007669"/>
    <property type="project" value="UniProtKB-KW"/>
</dbReference>
<dbReference type="Proteomes" id="UP001201262">
    <property type="component" value="Unassembled WGS sequence"/>
</dbReference>
<evidence type="ECO:0000256" key="2">
    <source>
        <dbReference type="SAM" id="MobiDB-lite"/>
    </source>
</evidence>
<dbReference type="SUPFAM" id="SSF57667">
    <property type="entry name" value="beta-beta-alpha zinc fingers"/>
    <property type="match status" value="1"/>
</dbReference>
<sequence length="228" mass="25731">MAPPSYTHTPKRSKLSPDDDSQTQTSGSHINFNTNQYGLAYPSLSEPLSSYVDFLEHDPLWHPSSSQIEFPGIDGLLQSSVYPTIPTGTYDMAHDIFDNSLFQGTTINKNDPQPHSTIIPEMGHDQDDIPRLLLGHAKPNIESNTFMDNPIEKHHPSAITNHTTKTISFQCEWKGCAYEGKFKHKRALMRHVESLHVSPGLYECHTAGCGRKYNRKDNLAEHQRRLGH</sequence>
<keyword evidence="5" id="KW-1185">Reference proteome</keyword>
<organism evidence="4 5">
    <name type="scientific">Talaromyces proteolyticus</name>
    <dbReference type="NCBI Taxonomy" id="1131652"/>
    <lineage>
        <taxon>Eukaryota</taxon>
        <taxon>Fungi</taxon>
        <taxon>Dikarya</taxon>
        <taxon>Ascomycota</taxon>
        <taxon>Pezizomycotina</taxon>
        <taxon>Eurotiomycetes</taxon>
        <taxon>Eurotiomycetidae</taxon>
        <taxon>Eurotiales</taxon>
        <taxon>Trichocomaceae</taxon>
        <taxon>Talaromyces</taxon>
        <taxon>Talaromyces sect. Bacilispori</taxon>
    </lineage>
</organism>
<dbReference type="Gene3D" id="3.30.160.60">
    <property type="entry name" value="Classic Zinc Finger"/>
    <property type="match status" value="2"/>
</dbReference>
<dbReference type="AlphaFoldDB" id="A0AAD4KS02"/>
<dbReference type="InterPro" id="IPR013087">
    <property type="entry name" value="Znf_C2H2_type"/>
</dbReference>
<dbReference type="InterPro" id="IPR036236">
    <property type="entry name" value="Znf_C2H2_sf"/>
</dbReference>
<keyword evidence="1" id="KW-0479">Metal-binding</keyword>
<gene>
    <name evidence="4" type="ORF">BGW36DRAFT_377256</name>
</gene>
<name>A0AAD4KS02_9EURO</name>
<proteinExistence type="predicted"/>
<accession>A0AAD4KS02</accession>
<dbReference type="RefSeq" id="XP_046073543.1">
    <property type="nucleotide sequence ID" value="XM_046215974.1"/>
</dbReference>
<dbReference type="EMBL" id="JAJTJA010000005">
    <property type="protein sequence ID" value="KAH8699079.1"/>
    <property type="molecule type" value="Genomic_DNA"/>
</dbReference>
<feature type="compositionally biased region" description="Polar residues" evidence="2">
    <location>
        <begin position="22"/>
        <end position="32"/>
    </location>
</feature>
<protein>
    <recommendedName>
        <fullName evidence="3">C2H2-type domain-containing protein</fullName>
    </recommendedName>
</protein>
<keyword evidence="1" id="KW-0863">Zinc-finger</keyword>
<comment type="caution">
    <text evidence="4">The sequence shown here is derived from an EMBL/GenBank/DDBJ whole genome shotgun (WGS) entry which is preliminary data.</text>
</comment>
<evidence type="ECO:0000256" key="1">
    <source>
        <dbReference type="PROSITE-ProRule" id="PRU00042"/>
    </source>
</evidence>
<keyword evidence="1" id="KW-0862">Zinc</keyword>
<dbReference type="GeneID" id="70246261"/>
<reference evidence="4" key="1">
    <citation type="submission" date="2021-12" db="EMBL/GenBank/DDBJ databases">
        <title>Convergent genome expansion in fungi linked to evolution of root-endophyte symbiosis.</title>
        <authorList>
            <consortium name="DOE Joint Genome Institute"/>
            <person name="Ke Y.-H."/>
            <person name="Bonito G."/>
            <person name="Liao H.-L."/>
            <person name="Looney B."/>
            <person name="Rojas-Flechas A."/>
            <person name="Nash J."/>
            <person name="Hameed K."/>
            <person name="Schadt C."/>
            <person name="Martin F."/>
            <person name="Crous P.W."/>
            <person name="Miettinen O."/>
            <person name="Magnuson J.K."/>
            <person name="Labbe J."/>
            <person name="Jacobson D."/>
            <person name="Doktycz M.J."/>
            <person name="Veneault-Fourrey C."/>
            <person name="Kuo A."/>
            <person name="Mondo S."/>
            <person name="Calhoun S."/>
            <person name="Riley R."/>
            <person name="Ohm R."/>
            <person name="LaButti K."/>
            <person name="Andreopoulos B."/>
            <person name="Pangilinan J."/>
            <person name="Nolan M."/>
            <person name="Tritt A."/>
            <person name="Clum A."/>
            <person name="Lipzen A."/>
            <person name="Daum C."/>
            <person name="Barry K."/>
            <person name="Grigoriev I.V."/>
            <person name="Vilgalys R."/>
        </authorList>
    </citation>
    <scope>NUCLEOTIDE SEQUENCE</scope>
    <source>
        <strain evidence="4">PMI_201</strain>
    </source>
</reference>
<feature type="region of interest" description="Disordered" evidence="2">
    <location>
        <begin position="1"/>
        <end position="32"/>
    </location>
</feature>
<evidence type="ECO:0000259" key="3">
    <source>
        <dbReference type="PROSITE" id="PS50157"/>
    </source>
</evidence>